<dbReference type="RefSeq" id="WP_166258507.1">
    <property type="nucleotide sequence ID" value="NZ_JAAMOW010000007.1"/>
</dbReference>
<keyword evidence="5" id="KW-1185">Reference proteome</keyword>
<dbReference type="Gene3D" id="3.60.110.10">
    <property type="entry name" value="Carbon-nitrogen hydrolase"/>
    <property type="match status" value="1"/>
</dbReference>
<name>A0A6M2BUB3_9GAMM</name>
<gene>
    <name evidence="4" type="ORF">G7Y85_14410</name>
</gene>
<dbReference type="Proteomes" id="UP000472676">
    <property type="component" value="Unassembled WGS sequence"/>
</dbReference>
<reference evidence="4 5" key="1">
    <citation type="journal article" date="2014" name="Int. J. Syst. Evol. Microbiol.">
        <title>Solimonas terrae sp. nov., isolated from soil.</title>
        <authorList>
            <person name="Kim S.J."/>
            <person name="Moon J.Y."/>
            <person name="Weon H.Y."/>
            <person name="Ahn J.H."/>
            <person name="Chen W.M."/>
            <person name="Kwon S.W."/>
        </authorList>
    </citation>
    <scope>NUCLEOTIDE SEQUENCE [LARGE SCALE GENOMIC DNA]</scope>
    <source>
        <strain evidence="4 5">KIS83-12</strain>
    </source>
</reference>
<dbReference type="InterPro" id="IPR003010">
    <property type="entry name" value="C-N_Hydrolase"/>
</dbReference>
<organism evidence="4 5">
    <name type="scientific">Solimonas terrae</name>
    <dbReference type="NCBI Taxonomy" id="1396819"/>
    <lineage>
        <taxon>Bacteria</taxon>
        <taxon>Pseudomonadati</taxon>
        <taxon>Pseudomonadota</taxon>
        <taxon>Gammaproteobacteria</taxon>
        <taxon>Nevskiales</taxon>
        <taxon>Nevskiaceae</taxon>
        <taxon>Solimonas</taxon>
    </lineage>
</organism>
<dbReference type="SUPFAM" id="SSF56317">
    <property type="entry name" value="Carbon-nitrogen hydrolase"/>
    <property type="match status" value="1"/>
</dbReference>
<evidence type="ECO:0000313" key="4">
    <source>
        <dbReference type="EMBL" id="NGY05964.1"/>
    </source>
</evidence>
<dbReference type="InterPro" id="IPR036526">
    <property type="entry name" value="C-N_Hydrolase_sf"/>
</dbReference>
<dbReference type="EMBL" id="JAAMOW010000007">
    <property type="protein sequence ID" value="NGY05964.1"/>
    <property type="molecule type" value="Genomic_DNA"/>
</dbReference>
<dbReference type="CDD" id="cd07572">
    <property type="entry name" value="nit"/>
    <property type="match status" value="1"/>
</dbReference>
<accession>A0A6M2BUB3</accession>
<dbReference type="InterPro" id="IPR045254">
    <property type="entry name" value="Nit1/2_C-N_Hydrolase"/>
</dbReference>
<dbReference type="PANTHER" id="PTHR23088:SF27">
    <property type="entry name" value="DEAMINATED GLUTATHIONE AMIDASE"/>
    <property type="match status" value="1"/>
</dbReference>
<evidence type="ECO:0000259" key="3">
    <source>
        <dbReference type="PROSITE" id="PS50263"/>
    </source>
</evidence>
<comment type="similarity">
    <text evidence="1">Belongs to the carbon-nitrogen hydrolase superfamily. NIT1/NIT2 family.</text>
</comment>
<protein>
    <submittedName>
        <fullName evidence="4">Carbon-nitrogen hydrolase family protein</fullName>
    </submittedName>
</protein>
<evidence type="ECO:0000256" key="2">
    <source>
        <dbReference type="ARBA" id="ARBA00022801"/>
    </source>
</evidence>
<evidence type="ECO:0000313" key="5">
    <source>
        <dbReference type="Proteomes" id="UP000472676"/>
    </source>
</evidence>
<sequence length="280" mass="30106">MNATVAAIQMNSGDDVVANLEQAAQLLREAASAGARLAVLPENFAFMGKHERDKLAHAEADGRGLIQDRIAALARELDLWIIAGTLPIAVDGEPRVYASCCVYDSDGARVARYDKIHLFDIDVPNGGGERYRESASIAPGRLHPVVVDTPAGRVGLSVCYDVRFPELYRALAQAGAELLVVPAAFTVKTGEAHWDLLLRARAVENLCYVIAPGQCGTHPSGRATYGHSLIVEPWGEVLAARAEAPGLVLAARDAERQAELRQSFPALAHRRLQTAYPPSL</sequence>
<dbReference type="AlphaFoldDB" id="A0A6M2BUB3"/>
<dbReference type="InterPro" id="IPR001110">
    <property type="entry name" value="UPF0012_CS"/>
</dbReference>
<proteinExistence type="inferred from homology"/>
<dbReference type="PROSITE" id="PS50263">
    <property type="entry name" value="CN_HYDROLASE"/>
    <property type="match status" value="1"/>
</dbReference>
<dbReference type="PROSITE" id="PS01227">
    <property type="entry name" value="UPF0012"/>
    <property type="match status" value="1"/>
</dbReference>
<dbReference type="Pfam" id="PF00795">
    <property type="entry name" value="CN_hydrolase"/>
    <property type="match status" value="1"/>
</dbReference>
<keyword evidence="2 4" id="KW-0378">Hydrolase</keyword>
<dbReference type="PANTHER" id="PTHR23088">
    <property type="entry name" value="NITRILASE-RELATED"/>
    <property type="match status" value="1"/>
</dbReference>
<feature type="domain" description="CN hydrolase" evidence="3">
    <location>
        <begin position="3"/>
        <end position="254"/>
    </location>
</feature>
<comment type="caution">
    <text evidence="4">The sequence shown here is derived from an EMBL/GenBank/DDBJ whole genome shotgun (WGS) entry which is preliminary data.</text>
</comment>
<evidence type="ECO:0000256" key="1">
    <source>
        <dbReference type="ARBA" id="ARBA00010613"/>
    </source>
</evidence>
<dbReference type="GO" id="GO:0016811">
    <property type="term" value="F:hydrolase activity, acting on carbon-nitrogen (but not peptide) bonds, in linear amides"/>
    <property type="evidence" value="ECO:0007669"/>
    <property type="project" value="InterPro"/>
</dbReference>